<dbReference type="Gene3D" id="3.40.50.12780">
    <property type="entry name" value="N-terminal domain of ligase-like"/>
    <property type="match status" value="1"/>
</dbReference>
<dbReference type="Pfam" id="PF00668">
    <property type="entry name" value="Condensation"/>
    <property type="match status" value="2"/>
</dbReference>
<dbReference type="Proteomes" id="UP000002734">
    <property type="component" value="Chromosome"/>
</dbReference>
<dbReference type="NCBIfam" id="TIGR01733">
    <property type="entry name" value="AA-adenyl-dom"/>
    <property type="match status" value="1"/>
</dbReference>
<dbReference type="GO" id="GO:0003824">
    <property type="term" value="F:catalytic activity"/>
    <property type="evidence" value="ECO:0007669"/>
    <property type="project" value="InterPro"/>
</dbReference>
<dbReference type="Gene3D" id="3.30.559.10">
    <property type="entry name" value="Chloramphenicol acetyltransferase-like domain"/>
    <property type="match status" value="2"/>
</dbReference>
<dbReference type="HOGENOM" id="CLU_000022_2_10_6"/>
<reference evidence="5" key="1">
    <citation type="submission" date="2009-06" db="EMBL/GenBank/DDBJ databases">
        <title>Complete sequence of Dickeya dadantii Ech703.</title>
        <authorList>
            <consortium name="US DOE Joint Genome Institute"/>
            <person name="Lucas S."/>
            <person name="Copeland A."/>
            <person name="Lapidus A."/>
            <person name="Glavina del Rio T."/>
            <person name="Dalin E."/>
            <person name="Tice H."/>
            <person name="Bruce D."/>
            <person name="Goodwin L."/>
            <person name="Pitluck S."/>
            <person name="Chertkov O."/>
            <person name="Brettin T."/>
            <person name="Detter J.C."/>
            <person name="Han C."/>
            <person name="Larimer F."/>
            <person name="Land M."/>
            <person name="Hauser L."/>
            <person name="Kyrpides N."/>
            <person name="Mikhailova N."/>
            <person name="Balakrishnan V."/>
            <person name="Glasner J."/>
            <person name="Perna N.T."/>
        </authorList>
    </citation>
    <scope>NUCLEOTIDE SEQUENCE [LARGE SCALE GENOMIC DNA]</scope>
    <source>
        <strain evidence="5">Ech703</strain>
    </source>
</reference>
<dbReference type="InterPro" id="IPR025110">
    <property type="entry name" value="AMP-bd_C"/>
</dbReference>
<dbReference type="PANTHER" id="PTHR45527:SF1">
    <property type="entry name" value="FATTY ACID SYNTHASE"/>
    <property type="match status" value="1"/>
</dbReference>
<dbReference type="InterPro" id="IPR000873">
    <property type="entry name" value="AMP-dep_synth/lig_dom"/>
</dbReference>
<dbReference type="PROSITE" id="PS50075">
    <property type="entry name" value="CARRIER"/>
    <property type="match status" value="1"/>
</dbReference>
<dbReference type="CDD" id="cd19531">
    <property type="entry name" value="LCL_NRPS-like"/>
    <property type="match status" value="2"/>
</dbReference>
<dbReference type="SUPFAM" id="SSF52777">
    <property type="entry name" value="CoA-dependent acyltransferases"/>
    <property type="match status" value="4"/>
</dbReference>
<protein>
    <submittedName>
        <fullName evidence="5">Amino acid adenylation domain protein</fullName>
    </submittedName>
</protein>
<evidence type="ECO:0000256" key="1">
    <source>
        <dbReference type="ARBA" id="ARBA00001957"/>
    </source>
</evidence>
<dbReference type="InterPro" id="IPR010071">
    <property type="entry name" value="AA_adenyl_dom"/>
</dbReference>
<evidence type="ECO:0000256" key="2">
    <source>
        <dbReference type="ARBA" id="ARBA00022450"/>
    </source>
</evidence>
<dbReference type="InterPro" id="IPR045851">
    <property type="entry name" value="AMP-bd_C_sf"/>
</dbReference>
<organism evidence="5 6">
    <name type="scientific">Musicola paradisiaca (strain Ech703)</name>
    <name type="common">Dickeya paradisiaca</name>
    <name type="synonym">Dickeya dadantii</name>
    <dbReference type="NCBI Taxonomy" id="579405"/>
    <lineage>
        <taxon>Bacteria</taxon>
        <taxon>Pseudomonadati</taxon>
        <taxon>Pseudomonadota</taxon>
        <taxon>Gammaproteobacteria</taxon>
        <taxon>Enterobacterales</taxon>
        <taxon>Pectobacteriaceae</taxon>
        <taxon>Musicola</taxon>
    </lineage>
</organism>
<dbReference type="GO" id="GO:0005737">
    <property type="term" value="C:cytoplasm"/>
    <property type="evidence" value="ECO:0007669"/>
    <property type="project" value="TreeGrafter"/>
</dbReference>
<dbReference type="GO" id="GO:0044550">
    <property type="term" value="P:secondary metabolite biosynthetic process"/>
    <property type="evidence" value="ECO:0007669"/>
    <property type="project" value="TreeGrafter"/>
</dbReference>
<dbReference type="eggNOG" id="COG1020">
    <property type="taxonomic scope" value="Bacteria"/>
</dbReference>
<evidence type="ECO:0000256" key="3">
    <source>
        <dbReference type="ARBA" id="ARBA00022553"/>
    </source>
</evidence>
<accession>C6CCJ1</accession>
<evidence type="ECO:0000259" key="4">
    <source>
        <dbReference type="PROSITE" id="PS50075"/>
    </source>
</evidence>
<dbReference type="RefSeq" id="WP_015854735.1">
    <property type="nucleotide sequence ID" value="NC_012880.1"/>
</dbReference>
<keyword evidence="3" id="KW-0597">Phosphoprotein</keyword>
<dbReference type="Gene3D" id="1.10.1200.10">
    <property type="entry name" value="ACP-like"/>
    <property type="match status" value="1"/>
</dbReference>
<dbReference type="InterPro" id="IPR001242">
    <property type="entry name" value="Condensation_dom"/>
</dbReference>
<comment type="cofactor">
    <cofactor evidence="1">
        <name>pantetheine 4'-phosphate</name>
        <dbReference type="ChEBI" id="CHEBI:47942"/>
    </cofactor>
</comment>
<sequence length="1570" mass="175756">MKMSQLVLSLMEQGIYLTISKGDLIYKSLSGEPKSTSLALLKQHKVELLDFYKGIWQSVNHTDRQFPERGDFEIAPLSFSQERLWLNERLGAEEQIGQYNITGACRLEGRVDISAIEQALEALVARQPVLRTIILQDADLGVMQVVRENTPLLLQQQDLSGDPQAAKAEQQLIQQESARPFDLERDMMLRVNLLKRSEIEYVLVFTMHHIVSDGWSMNLLIDEFGTLYNAYAQRREAALPPLPLLYTDYARWQRYVANENTDQKKQHYWKAQLAGIPPVHNVPLDFSRPAKQRFHGAARDTLIAPEQVALFEVLCRQHDATLFMGLHAVFAVLLARYSGEKDIVMGTPIANRERLELEALIGFFVNMMVLRIDLSSNPTFEQLLARSKTCISDAFAHAQPFGYVVDAVQTERSLSYSPIFQIVISLQSNTHRGAQLNGVNIQTLPVTRDSVKYDLVLDFAPSADGLRLTWEYNTDLFSTATIAGMAEHFATLFCQVTATPTAELFGLSLLGEHEKTRLLTWGNAQSDVRRVDDKTLIDFLRQQVVLRPQAIALMCDQASISYGELGQWVENAAFVLRYQGIKPGNVVGVCAEKSFEWVASMFAIWQCGAVYLPIAPNTPSARVDYMLNDAAASLLLFDQAGAPAAEVQATSLAKMSLEALLRERGVARQEAPQAPWDNAAIAYLLYTSGTTGRPKGVLISHANAVSVLDGVADLFDIAPDTVMPAIASAAFDISLFEVVMPLMRGGQVMLYRHHEVTDIPRLVSDIDHWTSLHAVPALMNAILDECDLKRLQPVKLRQLFVGGDSVSNQILQRLKTTFATQQIVELYGPTEGTILSTANLINEPVGELKGAVIGHPLPHARIYILDEEGNLTPQGVAGQLCIGGAGVAVGYLNRDEENHRRFIHRASPAAASEYERLYHTGDIARWRSDGNLEFLGRNDSQVKLRGYRIELAEIEALLCQRSDIKQALVVVQNRNDNPCLVAYIIGEGADDPKTLRHWLAKQLPDYMVPSAYCKLASLPLTVNGKVDRSRLPEVAVHTEVAETTPLRNERERELCRIWEHVLGVPNVGIYDDFFAIGGHSLAAIKIDMICRQTLKVDVPLSLIFEHKTIANISAFIAEKQDVITIPHVEQQRHPLSLAQEQMLFTEELGKGGSAYHIHYFSPLDNDADIPALIEAINRTAERHPVLKSVYLFGDNNEYEQVRLDGDIEVLHQAVDGEDALHSAVEACIAAPFDLGREPGLRVRTWSVGNTNYLLLLFHHIAFDGWSERVFMFELAQIYQALIQRNAVTMADPVISYGDYARWERNLLADNGLESFNTFWRTQLAGISPLSLPLDYPRPAFLVHDGKIYNVDFSYEKYQILKTVAREESTTLYAVLLSAFFLTLSSICEQNDIVIGTPSDNRDLPQVREVVGLFANTLALRSRIQPEMTLSDYIAGVHQLITHAKSHQQLPFGKVAEMIAGRPDPSIHPVYQVTFSVIDAVESKKWQQWLPIDFETSRKKRALYNPAKLDLSLDLVDSGDHMYGGFTYATSLMTEQTVIMIAERLKSILAGLADKRERRIHTLLTPWLKQG</sequence>
<dbReference type="KEGG" id="dda:Dd703_3063"/>
<gene>
    <name evidence="5" type="ordered locus">Dd703_3063</name>
</gene>
<dbReference type="InterPro" id="IPR009081">
    <property type="entry name" value="PP-bd_ACP"/>
</dbReference>
<dbReference type="InterPro" id="IPR020845">
    <property type="entry name" value="AMP-binding_CS"/>
</dbReference>
<dbReference type="GO" id="GO:0043041">
    <property type="term" value="P:amino acid activation for nonribosomal peptide biosynthetic process"/>
    <property type="evidence" value="ECO:0007669"/>
    <property type="project" value="TreeGrafter"/>
</dbReference>
<dbReference type="Gene3D" id="3.30.559.30">
    <property type="entry name" value="Nonribosomal peptide synthetase, condensation domain"/>
    <property type="match status" value="2"/>
</dbReference>
<feature type="domain" description="Carrier" evidence="4">
    <location>
        <begin position="1045"/>
        <end position="1120"/>
    </location>
</feature>
<dbReference type="PANTHER" id="PTHR45527">
    <property type="entry name" value="NONRIBOSOMAL PEPTIDE SYNTHETASE"/>
    <property type="match status" value="1"/>
</dbReference>
<dbReference type="Pfam" id="PF00550">
    <property type="entry name" value="PP-binding"/>
    <property type="match status" value="1"/>
</dbReference>
<proteinExistence type="predicted"/>
<keyword evidence="6" id="KW-1185">Reference proteome</keyword>
<dbReference type="InterPro" id="IPR023213">
    <property type="entry name" value="CAT-like_dom_sf"/>
</dbReference>
<name>C6CCJ1_MUSP7</name>
<dbReference type="Pfam" id="PF13193">
    <property type="entry name" value="AMP-binding_C"/>
    <property type="match status" value="1"/>
</dbReference>
<keyword evidence="2" id="KW-0596">Phosphopantetheine</keyword>
<dbReference type="EMBL" id="CP001654">
    <property type="protein sequence ID" value="ACS86834.1"/>
    <property type="molecule type" value="Genomic_DNA"/>
</dbReference>
<dbReference type="SUPFAM" id="SSF56801">
    <property type="entry name" value="Acetyl-CoA synthetase-like"/>
    <property type="match status" value="1"/>
</dbReference>
<dbReference type="CDD" id="cd05930">
    <property type="entry name" value="A_NRPS"/>
    <property type="match status" value="1"/>
</dbReference>
<dbReference type="SUPFAM" id="SSF47336">
    <property type="entry name" value="ACP-like"/>
    <property type="match status" value="1"/>
</dbReference>
<dbReference type="InterPro" id="IPR042099">
    <property type="entry name" value="ANL_N_sf"/>
</dbReference>
<dbReference type="InterPro" id="IPR036736">
    <property type="entry name" value="ACP-like_sf"/>
</dbReference>
<evidence type="ECO:0000313" key="5">
    <source>
        <dbReference type="EMBL" id="ACS86834.1"/>
    </source>
</evidence>
<dbReference type="FunFam" id="1.10.1200.10:FF:000005">
    <property type="entry name" value="Nonribosomal peptide synthetase 1"/>
    <property type="match status" value="1"/>
</dbReference>
<dbReference type="GO" id="GO:0031177">
    <property type="term" value="F:phosphopantetheine binding"/>
    <property type="evidence" value="ECO:0007669"/>
    <property type="project" value="TreeGrafter"/>
</dbReference>
<evidence type="ECO:0000313" key="6">
    <source>
        <dbReference type="Proteomes" id="UP000002734"/>
    </source>
</evidence>
<dbReference type="STRING" id="579405.Dd703_3063"/>
<dbReference type="Pfam" id="PF00501">
    <property type="entry name" value="AMP-binding"/>
    <property type="match status" value="1"/>
</dbReference>
<dbReference type="PROSITE" id="PS00455">
    <property type="entry name" value="AMP_BINDING"/>
    <property type="match status" value="1"/>
</dbReference>
<dbReference type="Gene3D" id="3.30.300.30">
    <property type="match status" value="1"/>
</dbReference>